<proteinExistence type="predicted"/>
<evidence type="ECO:0000256" key="4">
    <source>
        <dbReference type="SAM" id="MobiDB-lite"/>
    </source>
</evidence>
<evidence type="ECO:0000256" key="6">
    <source>
        <dbReference type="SAM" id="SignalP"/>
    </source>
</evidence>
<dbReference type="PANTHER" id="PTHR31018">
    <property type="entry name" value="SPORULATION-SPECIFIC PROTEIN-RELATED"/>
    <property type="match status" value="1"/>
</dbReference>
<evidence type="ECO:0000313" key="8">
    <source>
        <dbReference type="Proteomes" id="UP001172159"/>
    </source>
</evidence>
<protein>
    <submittedName>
        <fullName evidence="7">GPI-anchored cell wall organization protein-domain-containing protein</fullName>
    </submittedName>
</protein>
<gene>
    <name evidence="7" type="ORF">B0T21DRAFT_387511</name>
</gene>
<dbReference type="GO" id="GO:0009277">
    <property type="term" value="C:fungal-type cell wall"/>
    <property type="evidence" value="ECO:0007669"/>
    <property type="project" value="TreeGrafter"/>
</dbReference>
<keyword evidence="2 6" id="KW-0732">Signal</keyword>
<dbReference type="AlphaFoldDB" id="A0AA40DQY3"/>
<evidence type="ECO:0000313" key="7">
    <source>
        <dbReference type="EMBL" id="KAK0708783.1"/>
    </source>
</evidence>
<feature type="signal peptide" evidence="6">
    <location>
        <begin position="1"/>
        <end position="18"/>
    </location>
</feature>
<keyword evidence="5" id="KW-0472">Membrane</keyword>
<sequence>MLVKNLLPAFVAIGSAAAQSGTCSVSGGTTTINSQADATGLASCRTVRGSVVIGSNAGPNIDISGPGQITGDLKVLNNGLIENLQSNDLTTIGGAFELKNVTKLTTVNMAKLASAKEIEWDTVTNIESVTLGPINKVDDVRISITSLRSLDFLDLGNVASLKLDNNARLSKFSSTLRTLSKSLILASNGIGGIGLEVELPNLVWAVELDINNVTSFSVPSLKTVNGSARFGSNFFQSFSAPNLTATTSGDISFISNAKLTNATFPKLEAIAGGLTIANNTLLDELSGFSKLKSIGGAVLLRGNFESVEFPALDNVRGAFDASSSADISDSCEAFDKLAPQNEGGNGAIQGTYECTSNNTQANEDTDGSTSGDGSSGSGGDKDNGAASMALNTAFFAVIALAGFAVAL</sequence>
<feature type="transmembrane region" description="Helical" evidence="5">
    <location>
        <begin position="385"/>
        <end position="406"/>
    </location>
</feature>
<keyword evidence="8" id="KW-1185">Reference proteome</keyword>
<dbReference type="Proteomes" id="UP001172159">
    <property type="component" value="Unassembled WGS sequence"/>
</dbReference>
<evidence type="ECO:0000256" key="1">
    <source>
        <dbReference type="ARBA" id="ARBA00004196"/>
    </source>
</evidence>
<keyword evidence="5" id="KW-0812">Transmembrane</keyword>
<dbReference type="InterPro" id="IPR051648">
    <property type="entry name" value="CWI-Assembly_Regulator"/>
</dbReference>
<evidence type="ECO:0000256" key="5">
    <source>
        <dbReference type="SAM" id="Phobius"/>
    </source>
</evidence>
<dbReference type="GO" id="GO:0009986">
    <property type="term" value="C:cell surface"/>
    <property type="evidence" value="ECO:0007669"/>
    <property type="project" value="TreeGrafter"/>
</dbReference>
<evidence type="ECO:0000256" key="3">
    <source>
        <dbReference type="ARBA" id="ARBA00023180"/>
    </source>
</evidence>
<name>A0AA40DQY3_9PEZI</name>
<accession>A0AA40DQY3</accession>
<dbReference type="PANTHER" id="PTHR31018:SF3">
    <property type="entry name" value="RECEPTOR PROTEIN-TYROSINE KINASE"/>
    <property type="match status" value="1"/>
</dbReference>
<comment type="subcellular location">
    <subcellularLocation>
        <location evidence="1">Cell envelope</location>
    </subcellularLocation>
</comment>
<dbReference type="Gene3D" id="3.80.10.10">
    <property type="entry name" value="Ribonuclease Inhibitor"/>
    <property type="match status" value="1"/>
</dbReference>
<dbReference type="InterPro" id="IPR032675">
    <property type="entry name" value="LRR_dom_sf"/>
</dbReference>
<evidence type="ECO:0000256" key="2">
    <source>
        <dbReference type="ARBA" id="ARBA00022729"/>
    </source>
</evidence>
<feature type="compositionally biased region" description="Polar residues" evidence="4">
    <location>
        <begin position="352"/>
        <end position="362"/>
    </location>
</feature>
<reference evidence="7" key="1">
    <citation type="submission" date="2023-06" db="EMBL/GenBank/DDBJ databases">
        <title>Genome-scale phylogeny and comparative genomics of the fungal order Sordariales.</title>
        <authorList>
            <consortium name="Lawrence Berkeley National Laboratory"/>
            <person name="Hensen N."/>
            <person name="Bonometti L."/>
            <person name="Westerberg I."/>
            <person name="Brannstrom I.O."/>
            <person name="Guillou S."/>
            <person name="Cros-Aarteil S."/>
            <person name="Calhoun S."/>
            <person name="Haridas S."/>
            <person name="Kuo A."/>
            <person name="Mondo S."/>
            <person name="Pangilinan J."/>
            <person name="Riley R."/>
            <person name="Labutti K."/>
            <person name="Andreopoulos B."/>
            <person name="Lipzen A."/>
            <person name="Chen C."/>
            <person name="Yanf M."/>
            <person name="Daum C."/>
            <person name="Ng V."/>
            <person name="Clum A."/>
            <person name="Steindorff A."/>
            <person name="Ohm R."/>
            <person name="Martin F."/>
            <person name="Silar P."/>
            <person name="Natvig D."/>
            <person name="Lalanne C."/>
            <person name="Gautier V."/>
            <person name="Ament-Velasquez S.L."/>
            <person name="Kruys A."/>
            <person name="Hutchinson M.I."/>
            <person name="Powell A.J."/>
            <person name="Barry K."/>
            <person name="Miller A.N."/>
            <person name="Grigoriev I.V."/>
            <person name="Debuchy R."/>
            <person name="Gladieux P."/>
            <person name="Thoren M.H."/>
            <person name="Johannesson H."/>
        </authorList>
    </citation>
    <scope>NUCLEOTIDE SEQUENCE</scope>
    <source>
        <strain evidence="7">CBS 540.89</strain>
    </source>
</reference>
<dbReference type="GO" id="GO:0005886">
    <property type="term" value="C:plasma membrane"/>
    <property type="evidence" value="ECO:0007669"/>
    <property type="project" value="TreeGrafter"/>
</dbReference>
<organism evidence="7 8">
    <name type="scientific">Apiosordaria backusii</name>
    <dbReference type="NCBI Taxonomy" id="314023"/>
    <lineage>
        <taxon>Eukaryota</taxon>
        <taxon>Fungi</taxon>
        <taxon>Dikarya</taxon>
        <taxon>Ascomycota</taxon>
        <taxon>Pezizomycotina</taxon>
        <taxon>Sordariomycetes</taxon>
        <taxon>Sordariomycetidae</taxon>
        <taxon>Sordariales</taxon>
        <taxon>Lasiosphaeriaceae</taxon>
        <taxon>Apiosordaria</taxon>
    </lineage>
</organism>
<feature type="region of interest" description="Disordered" evidence="4">
    <location>
        <begin position="342"/>
        <end position="380"/>
    </location>
</feature>
<dbReference type="EMBL" id="JAUKTV010000018">
    <property type="protein sequence ID" value="KAK0708783.1"/>
    <property type="molecule type" value="Genomic_DNA"/>
</dbReference>
<dbReference type="SUPFAM" id="SSF52058">
    <property type="entry name" value="L domain-like"/>
    <property type="match status" value="3"/>
</dbReference>
<feature type="chain" id="PRO_5041440995" evidence="6">
    <location>
        <begin position="19"/>
        <end position="407"/>
    </location>
</feature>
<keyword evidence="5" id="KW-1133">Transmembrane helix</keyword>
<keyword evidence="3" id="KW-0325">Glycoprotein</keyword>
<dbReference type="Pfam" id="PF12454">
    <property type="entry name" value="Ecm33"/>
    <property type="match status" value="1"/>
</dbReference>
<dbReference type="GO" id="GO:0031505">
    <property type="term" value="P:fungal-type cell wall organization"/>
    <property type="evidence" value="ECO:0007669"/>
    <property type="project" value="TreeGrafter"/>
</dbReference>
<comment type="caution">
    <text evidence="7">The sequence shown here is derived from an EMBL/GenBank/DDBJ whole genome shotgun (WGS) entry which is preliminary data.</text>
</comment>